<dbReference type="SUPFAM" id="SSF55729">
    <property type="entry name" value="Acyl-CoA N-acyltransferases (Nat)"/>
    <property type="match status" value="1"/>
</dbReference>
<dbReference type="Pfam" id="PF00583">
    <property type="entry name" value="Acetyltransf_1"/>
    <property type="match status" value="1"/>
</dbReference>
<dbReference type="InterPro" id="IPR016181">
    <property type="entry name" value="Acyl_CoA_acyltransferase"/>
</dbReference>
<organism evidence="2 3">
    <name type="scientific">Enterococcus villorum</name>
    <dbReference type="NCBI Taxonomy" id="112904"/>
    <lineage>
        <taxon>Bacteria</taxon>
        <taxon>Bacillati</taxon>
        <taxon>Bacillota</taxon>
        <taxon>Bacilli</taxon>
        <taxon>Lactobacillales</taxon>
        <taxon>Enterococcaceae</taxon>
        <taxon>Enterococcus</taxon>
    </lineage>
</organism>
<keyword evidence="2" id="KW-0808">Transferase</keyword>
<evidence type="ECO:0000259" key="1">
    <source>
        <dbReference type="PROSITE" id="PS51186"/>
    </source>
</evidence>
<dbReference type="EMBL" id="BJWF01000029">
    <property type="protein sequence ID" value="GEL92653.1"/>
    <property type="molecule type" value="Genomic_DNA"/>
</dbReference>
<evidence type="ECO:0000313" key="3">
    <source>
        <dbReference type="Proteomes" id="UP000321830"/>
    </source>
</evidence>
<protein>
    <submittedName>
        <fullName evidence="2">N-acetyltransferase</fullName>
    </submittedName>
</protein>
<dbReference type="PROSITE" id="PS51186">
    <property type="entry name" value="GNAT"/>
    <property type="match status" value="1"/>
</dbReference>
<gene>
    <name evidence="2" type="ORF">EVI01_19900</name>
</gene>
<accession>A0A511J4L8</accession>
<feature type="domain" description="N-acetyltransferase" evidence="1">
    <location>
        <begin position="20"/>
        <end position="166"/>
    </location>
</feature>
<dbReference type="InterPro" id="IPR000182">
    <property type="entry name" value="GNAT_dom"/>
</dbReference>
<evidence type="ECO:0000313" key="2">
    <source>
        <dbReference type="EMBL" id="GEL92653.1"/>
    </source>
</evidence>
<dbReference type="Proteomes" id="UP000321830">
    <property type="component" value="Unassembled WGS sequence"/>
</dbReference>
<sequence>MIVKEGIGYGLSSSKEYRLTKIYDCQRQAFKKLYDKYKDETTSPYKETIKRLTEKFRQKNRQYYLIVDNGVMVRFLSTQLEKRIDTNQLIMRIAPLAILPEYENKGYGKSAMEAAEKLVRIDKIILDTIKQEEKLVSFYQKLGYVEVGTYSIQNGMNLLDFEKTITN</sequence>
<dbReference type="CDD" id="cd04301">
    <property type="entry name" value="NAT_SF"/>
    <property type="match status" value="1"/>
</dbReference>
<comment type="caution">
    <text evidence="2">The sequence shown here is derived from an EMBL/GenBank/DDBJ whole genome shotgun (WGS) entry which is preliminary data.</text>
</comment>
<dbReference type="AlphaFoldDB" id="A0A511J4L8"/>
<name>A0A511J4L8_9ENTE</name>
<reference evidence="2 3" key="1">
    <citation type="submission" date="2019-07" db="EMBL/GenBank/DDBJ databases">
        <title>Whole genome shotgun sequence of Enterococcus villorum NBRC 100699.</title>
        <authorList>
            <person name="Hosoyama A."/>
            <person name="Uohara A."/>
            <person name="Ohji S."/>
            <person name="Ichikawa N."/>
        </authorList>
    </citation>
    <scope>NUCLEOTIDE SEQUENCE [LARGE SCALE GENOMIC DNA]</scope>
    <source>
        <strain evidence="2 3">NBRC 100699</strain>
    </source>
</reference>
<dbReference type="GO" id="GO:0016747">
    <property type="term" value="F:acyltransferase activity, transferring groups other than amino-acyl groups"/>
    <property type="evidence" value="ECO:0007669"/>
    <property type="project" value="InterPro"/>
</dbReference>
<proteinExistence type="predicted"/>
<dbReference type="Gene3D" id="3.40.630.30">
    <property type="match status" value="1"/>
</dbReference>